<feature type="binding site" evidence="11">
    <location>
        <position position="233"/>
    </location>
    <ligand>
        <name>substrate</name>
    </ligand>
</feature>
<dbReference type="RefSeq" id="WP_213126625.1">
    <property type="nucleotide sequence ID" value="NZ_JAGYPG010000004.1"/>
</dbReference>
<feature type="domain" description="Amidohydrolase-related" evidence="13">
    <location>
        <begin position="57"/>
        <end position="380"/>
    </location>
</feature>
<dbReference type="PANTHER" id="PTHR11113">
    <property type="entry name" value="N-ACETYLGLUCOSAMINE-6-PHOSPHATE DEACETYLASE"/>
    <property type="match status" value="1"/>
</dbReference>
<evidence type="ECO:0000256" key="10">
    <source>
        <dbReference type="PIRSR" id="PIRSR038994-1"/>
    </source>
</evidence>
<keyword evidence="5 9" id="KW-0378">Hydrolase</keyword>
<feature type="binding site" evidence="11">
    <location>
        <position position="146"/>
    </location>
    <ligand>
        <name>substrate</name>
    </ligand>
</feature>
<evidence type="ECO:0000256" key="1">
    <source>
        <dbReference type="ARBA" id="ARBA00010716"/>
    </source>
</evidence>
<feature type="binding site" evidence="11">
    <location>
        <begin position="310"/>
        <end position="312"/>
    </location>
    <ligand>
        <name>substrate</name>
    </ligand>
</feature>
<dbReference type="PIRSF" id="PIRSF038994">
    <property type="entry name" value="NagA"/>
    <property type="match status" value="1"/>
</dbReference>
<keyword evidence="15" id="KW-1185">Reference proteome</keyword>
<dbReference type="FunFam" id="3.20.20.140:FF:000004">
    <property type="entry name" value="N-acetylglucosamine-6-phosphate deacetylase"/>
    <property type="match status" value="1"/>
</dbReference>
<dbReference type="SUPFAM" id="SSF51556">
    <property type="entry name" value="Metallo-dependent hydrolases"/>
    <property type="match status" value="1"/>
</dbReference>
<dbReference type="EC" id="3.5.1.25" evidence="2"/>
<evidence type="ECO:0000256" key="4">
    <source>
        <dbReference type="ARBA" id="ARBA00022723"/>
    </source>
</evidence>
<keyword evidence="4 12" id="KW-0479">Metal-binding</keyword>
<evidence type="ECO:0000256" key="11">
    <source>
        <dbReference type="PIRSR" id="PIRSR038994-2"/>
    </source>
</evidence>
<protein>
    <recommendedName>
        <fullName evidence="3">N-acetylglucosamine-6-phosphate deacetylase</fullName>
        <ecNumber evidence="2">3.5.1.25</ecNumber>
    </recommendedName>
</protein>
<name>A0A942TG44_9BACI</name>
<feature type="binding site" evidence="11">
    <location>
        <begin position="225"/>
        <end position="226"/>
    </location>
    <ligand>
        <name>substrate</name>
    </ligand>
</feature>
<feature type="binding site" evidence="12">
    <location>
        <position position="222"/>
    </location>
    <ligand>
        <name>Zn(2+)</name>
        <dbReference type="ChEBI" id="CHEBI:29105"/>
    </ligand>
</feature>
<evidence type="ECO:0000313" key="15">
    <source>
        <dbReference type="Proteomes" id="UP000681414"/>
    </source>
</evidence>
<accession>A0A942TG44</accession>
<dbReference type="CDD" id="cd00854">
    <property type="entry name" value="NagA"/>
    <property type="match status" value="1"/>
</dbReference>
<feature type="binding site" evidence="12">
    <location>
        <position position="201"/>
    </location>
    <ligand>
        <name>Zn(2+)</name>
        <dbReference type="ChEBI" id="CHEBI:29105"/>
    </ligand>
</feature>
<evidence type="ECO:0000256" key="2">
    <source>
        <dbReference type="ARBA" id="ARBA00011899"/>
    </source>
</evidence>
<dbReference type="Pfam" id="PF01979">
    <property type="entry name" value="Amidohydro_1"/>
    <property type="match status" value="1"/>
</dbReference>
<comment type="cofactor">
    <cofactor evidence="12">
        <name>a divalent metal cation</name>
        <dbReference type="ChEBI" id="CHEBI:60240"/>
    </cofactor>
    <text evidence="12">Binds 1 divalent metal cation per subunit.</text>
</comment>
<dbReference type="InterPro" id="IPR011059">
    <property type="entry name" value="Metal-dep_hydrolase_composite"/>
</dbReference>
<dbReference type="GO" id="GO:0006046">
    <property type="term" value="P:N-acetylglucosamine catabolic process"/>
    <property type="evidence" value="ECO:0007669"/>
    <property type="project" value="TreeGrafter"/>
</dbReference>
<dbReference type="InterPro" id="IPR032466">
    <property type="entry name" value="Metal_Hydrolase"/>
</dbReference>
<dbReference type="InterPro" id="IPR006680">
    <property type="entry name" value="Amidohydro-rel"/>
</dbReference>
<dbReference type="Gene3D" id="2.30.40.10">
    <property type="entry name" value="Urease, subunit C, domain 1"/>
    <property type="match status" value="1"/>
</dbReference>
<dbReference type="PANTHER" id="PTHR11113:SF14">
    <property type="entry name" value="N-ACETYLGLUCOSAMINE-6-PHOSPHATE DEACETYLASE"/>
    <property type="match status" value="1"/>
</dbReference>
<comment type="similarity">
    <text evidence="1 9">Belongs to the metallo-dependent hydrolases superfamily. NagA family.</text>
</comment>
<evidence type="ECO:0000256" key="9">
    <source>
        <dbReference type="PIRNR" id="PIRNR038994"/>
    </source>
</evidence>
<proteinExistence type="inferred from homology"/>
<feature type="binding site" evidence="12">
    <location>
        <position position="135"/>
    </location>
    <ligand>
        <name>Zn(2+)</name>
        <dbReference type="ChEBI" id="CHEBI:29105"/>
    </ligand>
</feature>
<dbReference type="Gene3D" id="3.20.20.140">
    <property type="entry name" value="Metal-dependent hydrolases"/>
    <property type="match status" value="1"/>
</dbReference>
<reference evidence="14 15" key="1">
    <citation type="submission" date="2021-05" db="EMBL/GenBank/DDBJ databases">
        <title>Novel Bacillus species.</title>
        <authorList>
            <person name="Liu G."/>
        </authorList>
    </citation>
    <scope>NUCLEOTIDE SEQUENCE [LARGE SCALE GENOMIC DNA]</scope>
    <source>
        <strain evidence="15">FJAT-49780</strain>
    </source>
</reference>
<comment type="catalytic activity">
    <reaction evidence="7">
        <text>N-acetyl-D-glucosamine 6-phosphate + H2O = D-glucosamine 6-phosphate + acetate</text>
        <dbReference type="Rhea" id="RHEA:22936"/>
        <dbReference type="ChEBI" id="CHEBI:15377"/>
        <dbReference type="ChEBI" id="CHEBI:30089"/>
        <dbReference type="ChEBI" id="CHEBI:57513"/>
        <dbReference type="ChEBI" id="CHEBI:58725"/>
        <dbReference type="EC" id="3.5.1.25"/>
    </reaction>
</comment>
<dbReference type="GO" id="GO:0008448">
    <property type="term" value="F:N-acetylglucosamine-6-phosphate deacetylase activity"/>
    <property type="evidence" value="ECO:0007669"/>
    <property type="project" value="UniProtKB-EC"/>
</dbReference>
<evidence type="ECO:0000256" key="3">
    <source>
        <dbReference type="ARBA" id="ARBA00018029"/>
    </source>
</evidence>
<dbReference type="EMBL" id="JAGYPG010000004">
    <property type="protein sequence ID" value="MBS4197396.1"/>
    <property type="molecule type" value="Genomic_DNA"/>
</dbReference>
<evidence type="ECO:0000259" key="13">
    <source>
        <dbReference type="Pfam" id="PF01979"/>
    </source>
</evidence>
<evidence type="ECO:0000313" key="14">
    <source>
        <dbReference type="EMBL" id="MBS4197396.1"/>
    </source>
</evidence>
<evidence type="ECO:0000256" key="7">
    <source>
        <dbReference type="ARBA" id="ARBA00047647"/>
    </source>
</evidence>
<dbReference type="Proteomes" id="UP000681414">
    <property type="component" value="Unassembled WGS sequence"/>
</dbReference>
<dbReference type="GO" id="GO:0046872">
    <property type="term" value="F:metal ion binding"/>
    <property type="evidence" value="ECO:0007669"/>
    <property type="project" value="UniProtKB-KW"/>
</dbReference>
<dbReference type="InterPro" id="IPR003764">
    <property type="entry name" value="GlcNAc_6-P_deAcase"/>
</dbReference>
<dbReference type="AlphaFoldDB" id="A0A942TG44"/>
<evidence type="ECO:0000256" key="12">
    <source>
        <dbReference type="PIRSR" id="PIRSR038994-3"/>
    </source>
</evidence>
<evidence type="ECO:0000256" key="8">
    <source>
        <dbReference type="ARBA" id="ARBA00060590"/>
    </source>
</evidence>
<evidence type="ECO:0000256" key="5">
    <source>
        <dbReference type="ARBA" id="ARBA00022801"/>
    </source>
</evidence>
<feature type="active site" description="Proton donor/acceptor" evidence="10">
    <location>
        <position position="280"/>
    </location>
</feature>
<organism evidence="14 15">
    <name type="scientific">Lederbergia citri</name>
    <dbReference type="NCBI Taxonomy" id="2833580"/>
    <lineage>
        <taxon>Bacteria</taxon>
        <taxon>Bacillati</taxon>
        <taxon>Bacillota</taxon>
        <taxon>Bacilli</taxon>
        <taxon>Bacillales</taxon>
        <taxon>Bacillaceae</taxon>
        <taxon>Lederbergia</taxon>
    </lineage>
</organism>
<evidence type="ECO:0000256" key="6">
    <source>
        <dbReference type="ARBA" id="ARBA00023277"/>
    </source>
</evidence>
<feature type="binding site" evidence="11">
    <location>
        <position position="257"/>
    </location>
    <ligand>
        <name>substrate</name>
    </ligand>
</feature>
<gene>
    <name evidence="14" type="primary">nagA</name>
    <name evidence="14" type="ORF">KHA97_20335</name>
</gene>
<comment type="caution">
    <text evidence="14">The sequence shown here is derived from an EMBL/GenBank/DDBJ whole genome shotgun (WGS) entry which is preliminary data.</text>
</comment>
<keyword evidence="6 9" id="KW-0119">Carbohydrate metabolism</keyword>
<dbReference type="SUPFAM" id="SSF51338">
    <property type="entry name" value="Composite domain of metallo-dependent hydrolases"/>
    <property type="match status" value="1"/>
</dbReference>
<comment type="pathway">
    <text evidence="8">Amino-sugar metabolism; N-acetylneuraminate degradation; D-fructose 6-phosphate from N-acetylneuraminate: step 4/5.</text>
</comment>
<dbReference type="NCBIfam" id="TIGR00221">
    <property type="entry name" value="nagA"/>
    <property type="match status" value="1"/>
</dbReference>
<sequence length="387" mass="42093">MKKQVTLFKNARIFLLERVIDQGWMLVNERGKIEEIGEGDPVTLDHDISVDVQGKSIIPGLIDVHIHGGNGYSFMDGSYESLAEISAFHAKHGTTSFLATTSTASKENIIKALNCAAESYEKGMPGADLVGVHLEGPFINVKRSGAQEKSDIRLPSIEEIDEYLQASNHLIKLVTLAPEVENGYEAVKHFNDQGVTVSIGHSDANFNEVLEAVQVGAAHTTHHFNGMSPLHHREPGVAGAGMALNELTTEIIADGIHVHPEVVKLLFDVKGVWNTCAITDAVFCAGLPDGEYERVYVTKGQVYLSDGSTLAGSTLTMIQSLKNVTSFTGYSLFEVLPSYTMVPARQAKIDHLKGSLEKGKDADLLIVDDELSIQSTYVKGIEVYRQS</sequence>